<evidence type="ECO:0000313" key="3">
    <source>
        <dbReference type="Proteomes" id="UP000314294"/>
    </source>
</evidence>
<keyword evidence="3" id="KW-1185">Reference proteome</keyword>
<dbReference type="Proteomes" id="UP000314294">
    <property type="component" value="Unassembled WGS sequence"/>
</dbReference>
<protein>
    <submittedName>
        <fullName evidence="2">Uncharacterized protein</fullName>
    </submittedName>
</protein>
<evidence type="ECO:0000256" key="1">
    <source>
        <dbReference type="SAM" id="MobiDB-lite"/>
    </source>
</evidence>
<dbReference type="AlphaFoldDB" id="A0A4Z2GJK6"/>
<accession>A0A4Z2GJK6</accession>
<organism evidence="2 3">
    <name type="scientific">Liparis tanakae</name>
    <name type="common">Tanaka's snailfish</name>
    <dbReference type="NCBI Taxonomy" id="230148"/>
    <lineage>
        <taxon>Eukaryota</taxon>
        <taxon>Metazoa</taxon>
        <taxon>Chordata</taxon>
        <taxon>Craniata</taxon>
        <taxon>Vertebrata</taxon>
        <taxon>Euteleostomi</taxon>
        <taxon>Actinopterygii</taxon>
        <taxon>Neopterygii</taxon>
        <taxon>Teleostei</taxon>
        <taxon>Neoteleostei</taxon>
        <taxon>Acanthomorphata</taxon>
        <taxon>Eupercaria</taxon>
        <taxon>Perciformes</taxon>
        <taxon>Cottioidei</taxon>
        <taxon>Cottales</taxon>
        <taxon>Liparidae</taxon>
        <taxon>Liparis</taxon>
    </lineage>
</organism>
<name>A0A4Z2GJK6_9TELE</name>
<proteinExistence type="predicted"/>
<gene>
    <name evidence="2" type="ORF">EYF80_036783</name>
</gene>
<feature type="region of interest" description="Disordered" evidence="1">
    <location>
        <begin position="21"/>
        <end position="40"/>
    </location>
</feature>
<comment type="caution">
    <text evidence="2">The sequence shown here is derived from an EMBL/GenBank/DDBJ whole genome shotgun (WGS) entry which is preliminary data.</text>
</comment>
<dbReference type="EMBL" id="SRLO01000530">
    <property type="protein sequence ID" value="TNN52984.1"/>
    <property type="molecule type" value="Genomic_DNA"/>
</dbReference>
<sequence length="73" mass="7989">MRWFKGAGAFLSRRVFSSHSHETDANINAEQQPDDRNTCGEFTVSEQHRGIPTRSAGFGTDLQHSAAALVGDL</sequence>
<evidence type="ECO:0000313" key="2">
    <source>
        <dbReference type="EMBL" id="TNN52984.1"/>
    </source>
</evidence>
<reference evidence="2 3" key="1">
    <citation type="submission" date="2019-03" db="EMBL/GenBank/DDBJ databases">
        <title>First draft genome of Liparis tanakae, snailfish: a comprehensive survey of snailfish specific genes.</title>
        <authorList>
            <person name="Kim W."/>
            <person name="Song I."/>
            <person name="Jeong J.-H."/>
            <person name="Kim D."/>
            <person name="Kim S."/>
            <person name="Ryu S."/>
            <person name="Song J.Y."/>
            <person name="Lee S.K."/>
        </authorList>
    </citation>
    <scope>NUCLEOTIDE SEQUENCE [LARGE SCALE GENOMIC DNA]</scope>
    <source>
        <tissue evidence="2">Muscle</tissue>
    </source>
</reference>